<organism evidence="5 6">
    <name type="scientific">Flavisolibacter ginsengisoli DSM 18119</name>
    <dbReference type="NCBI Taxonomy" id="1121884"/>
    <lineage>
        <taxon>Bacteria</taxon>
        <taxon>Pseudomonadati</taxon>
        <taxon>Bacteroidota</taxon>
        <taxon>Chitinophagia</taxon>
        <taxon>Chitinophagales</taxon>
        <taxon>Chitinophagaceae</taxon>
        <taxon>Flavisolibacter</taxon>
    </lineage>
</organism>
<dbReference type="STRING" id="1121884.SAMN02745131_00291"/>
<dbReference type="Gene3D" id="1.10.390.10">
    <property type="entry name" value="Neutral Protease Domain 2"/>
    <property type="match status" value="1"/>
</dbReference>
<dbReference type="RefSeq" id="WP_072833447.1">
    <property type="nucleotide sequence ID" value="NZ_FQUU01000001.1"/>
</dbReference>
<evidence type="ECO:0000313" key="5">
    <source>
        <dbReference type="EMBL" id="SHE37675.1"/>
    </source>
</evidence>
<evidence type="ECO:0000256" key="1">
    <source>
        <dbReference type="SAM" id="SignalP"/>
    </source>
</evidence>
<dbReference type="Gene3D" id="2.30.42.10">
    <property type="match status" value="1"/>
</dbReference>
<dbReference type="InterPro" id="IPR036034">
    <property type="entry name" value="PDZ_sf"/>
</dbReference>
<dbReference type="InterPro" id="IPR001478">
    <property type="entry name" value="PDZ"/>
</dbReference>
<dbReference type="SUPFAM" id="SSF55486">
    <property type="entry name" value="Metalloproteases ('zincins'), catalytic domain"/>
    <property type="match status" value="1"/>
</dbReference>
<dbReference type="SUPFAM" id="SSF50156">
    <property type="entry name" value="PDZ domain-like"/>
    <property type="match status" value="1"/>
</dbReference>
<keyword evidence="6" id="KW-1185">Reference proteome</keyword>
<evidence type="ECO:0000259" key="2">
    <source>
        <dbReference type="Pfam" id="PF05299"/>
    </source>
</evidence>
<reference evidence="5 6" key="1">
    <citation type="submission" date="2016-11" db="EMBL/GenBank/DDBJ databases">
        <authorList>
            <person name="Jaros S."/>
            <person name="Januszkiewicz K."/>
            <person name="Wedrychowicz H."/>
        </authorList>
    </citation>
    <scope>NUCLEOTIDE SEQUENCE [LARGE SCALE GENOMIC DNA]</scope>
    <source>
        <strain evidence="5 6">DSM 18119</strain>
    </source>
</reference>
<dbReference type="Pfam" id="PF13180">
    <property type="entry name" value="PDZ_2"/>
    <property type="match status" value="1"/>
</dbReference>
<dbReference type="Gene3D" id="2.60.40.3650">
    <property type="match status" value="1"/>
</dbReference>
<dbReference type="InterPro" id="IPR027268">
    <property type="entry name" value="Peptidase_M4/M1_CTD_sf"/>
</dbReference>
<dbReference type="InterPro" id="IPR007963">
    <property type="entry name" value="Peptidase_M61_catalytic"/>
</dbReference>
<keyword evidence="1" id="KW-0732">Signal</keyword>
<gene>
    <name evidence="5" type="ORF">SAMN02745131_00291</name>
</gene>
<feature type="domain" description="Peptidase M61 catalytic" evidence="2">
    <location>
        <begin position="283"/>
        <end position="400"/>
    </location>
</feature>
<sequence length="602" mass="67089">MRKLFLLLFVTLSYTISWAQQVRYDFAAPNAAHHEAEITLTISGIRQGPAIFRMSRSSPGRYATHEFGKNVYNVSAADGNGKTLTVIKTDGDVYTVPNHKGQIVLHYTLYGNYADGTYASIDQTGYHLNMPASFMWVKGLENAPITIHFSDVDKSWKIATQLKPSGEANTFTASGLQYFMDSPVKIGKLHTREWKVTNPDHKTYTFKLALEAEASESLVDSFTQKLQLIVKEAQAVFGEVPAYDNGSYTFIASLNPYVHGDGMEHRNSTMITSGRVFTGANSFLGTFAHEFFHCWNVERIRPKSLEPFNFEKSNMSEGLWVAEGFTQYYGLLLMRRAGLTPDSIFTLQMASLVNAKENTPGGKYYTPLENSQRAVFVDAGVSVDRTNYPNMFTSYYSHGGALALALDMELRDRPGKSLDGFMRELWKRFGKTEKPYTMNGLQDALAAYTNADFAKVFFTKYVYGHASIDYRKLLSKAGLEVSSTGAVADITGSTRLETEKGKLVVADNTIRDTPLYDAGVDAGDELTELDGEALHNEQDLESILSRHKAGEQLKLVYKHRNALIETSIKLKGNTVLNVIPSNKLNTSGNEKLKSDWQSSRAK</sequence>
<dbReference type="GO" id="GO:0006508">
    <property type="term" value="P:proteolysis"/>
    <property type="evidence" value="ECO:0007669"/>
    <property type="project" value="UniProtKB-KW"/>
</dbReference>
<keyword evidence="5" id="KW-0645">Protease</keyword>
<dbReference type="GO" id="GO:0008237">
    <property type="term" value="F:metallopeptidase activity"/>
    <property type="evidence" value="ECO:0007669"/>
    <property type="project" value="UniProtKB-KW"/>
</dbReference>
<feature type="domain" description="Peptidase M61 N-terminal" evidence="4">
    <location>
        <begin position="23"/>
        <end position="188"/>
    </location>
</feature>
<dbReference type="EMBL" id="FQUU01000001">
    <property type="protein sequence ID" value="SHE37675.1"/>
    <property type="molecule type" value="Genomic_DNA"/>
</dbReference>
<dbReference type="PIRSF" id="PIRSF016493">
    <property type="entry name" value="Glycyl_aminpptds"/>
    <property type="match status" value="1"/>
</dbReference>
<feature type="domain" description="PDZ" evidence="3">
    <location>
        <begin position="495"/>
        <end position="570"/>
    </location>
</feature>
<dbReference type="Pfam" id="PF05299">
    <property type="entry name" value="Peptidase_M61"/>
    <property type="match status" value="1"/>
</dbReference>
<feature type="signal peptide" evidence="1">
    <location>
        <begin position="1"/>
        <end position="19"/>
    </location>
</feature>
<proteinExistence type="predicted"/>
<dbReference type="InterPro" id="IPR040756">
    <property type="entry name" value="Peptidase_M61_N"/>
</dbReference>
<dbReference type="Pfam" id="PF17899">
    <property type="entry name" value="Peptidase_M61_N"/>
    <property type="match status" value="1"/>
</dbReference>
<protein>
    <submittedName>
        <fullName evidence="5">Predicted metalloprotease, contains C-terminal PDZ domain</fullName>
    </submittedName>
</protein>
<dbReference type="Proteomes" id="UP000184048">
    <property type="component" value="Unassembled WGS sequence"/>
</dbReference>
<keyword evidence="5" id="KW-0378">Hydrolase</keyword>
<dbReference type="OrthoDB" id="9778516at2"/>
<keyword evidence="5" id="KW-0482">Metalloprotease</keyword>
<dbReference type="InterPro" id="IPR024191">
    <property type="entry name" value="Peptidase_M61"/>
</dbReference>
<evidence type="ECO:0000259" key="3">
    <source>
        <dbReference type="Pfam" id="PF13180"/>
    </source>
</evidence>
<evidence type="ECO:0000313" key="6">
    <source>
        <dbReference type="Proteomes" id="UP000184048"/>
    </source>
</evidence>
<evidence type="ECO:0000259" key="4">
    <source>
        <dbReference type="Pfam" id="PF17899"/>
    </source>
</evidence>
<feature type="chain" id="PRO_5012928607" evidence="1">
    <location>
        <begin position="20"/>
        <end position="602"/>
    </location>
</feature>
<name>A0A1M4SZR1_9BACT</name>
<accession>A0A1M4SZR1</accession>
<dbReference type="AlphaFoldDB" id="A0A1M4SZR1"/>